<dbReference type="STRING" id="1081109.A0A168EKU5"/>
<evidence type="ECO:0000313" key="3">
    <source>
        <dbReference type="Proteomes" id="UP000078544"/>
    </source>
</evidence>
<gene>
    <name evidence="2" type="ORF">AAL_02457</name>
</gene>
<organism evidence="2 3">
    <name type="scientific">Moelleriella libera RCEF 2490</name>
    <dbReference type="NCBI Taxonomy" id="1081109"/>
    <lineage>
        <taxon>Eukaryota</taxon>
        <taxon>Fungi</taxon>
        <taxon>Dikarya</taxon>
        <taxon>Ascomycota</taxon>
        <taxon>Pezizomycotina</taxon>
        <taxon>Sordariomycetes</taxon>
        <taxon>Hypocreomycetidae</taxon>
        <taxon>Hypocreales</taxon>
        <taxon>Clavicipitaceae</taxon>
        <taxon>Moelleriella</taxon>
    </lineage>
</organism>
<feature type="compositionally biased region" description="Basic and acidic residues" evidence="1">
    <location>
        <begin position="209"/>
        <end position="223"/>
    </location>
</feature>
<proteinExistence type="predicted"/>
<dbReference type="InterPro" id="IPR053221">
    <property type="entry name" value="Burnettramic_acid_biosynth"/>
</dbReference>
<evidence type="ECO:0000313" key="2">
    <source>
        <dbReference type="EMBL" id="KZZ98906.1"/>
    </source>
</evidence>
<comment type="caution">
    <text evidence="2">The sequence shown here is derived from an EMBL/GenBank/DDBJ whole genome shotgun (WGS) entry which is preliminary data.</text>
</comment>
<name>A0A168EKU5_9HYPO</name>
<protein>
    <submittedName>
        <fullName evidence="2">Uncharacterized protein</fullName>
    </submittedName>
</protein>
<reference evidence="2 3" key="1">
    <citation type="journal article" date="2016" name="Genome Biol. Evol.">
        <title>Divergent and convergent evolution of fungal pathogenicity.</title>
        <authorList>
            <person name="Shang Y."/>
            <person name="Xiao G."/>
            <person name="Zheng P."/>
            <person name="Cen K."/>
            <person name="Zhan S."/>
            <person name="Wang C."/>
        </authorList>
    </citation>
    <scope>NUCLEOTIDE SEQUENCE [LARGE SCALE GENOMIC DNA]</scope>
    <source>
        <strain evidence="2 3">RCEF 2490</strain>
    </source>
</reference>
<dbReference type="EMBL" id="AZGY01000004">
    <property type="protein sequence ID" value="KZZ98906.1"/>
    <property type="molecule type" value="Genomic_DNA"/>
</dbReference>
<feature type="region of interest" description="Disordered" evidence="1">
    <location>
        <begin position="202"/>
        <end position="229"/>
    </location>
</feature>
<dbReference type="PANTHER" id="PTHR38887">
    <property type="entry name" value="CHROMOSOME 21, WHOLE GENOME SHOTGUN SEQUENCE"/>
    <property type="match status" value="1"/>
</dbReference>
<evidence type="ECO:0000256" key="1">
    <source>
        <dbReference type="SAM" id="MobiDB-lite"/>
    </source>
</evidence>
<dbReference type="OrthoDB" id="3433125at2759"/>
<dbReference type="PANTHER" id="PTHR38887:SF1">
    <property type="entry name" value="RAS MODIFICATION PROTEIN ERF4"/>
    <property type="match status" value="1"/>
</dbReference>
<dbReference type="AlphaFoldDB" id="A0A168EKU5"/>
<dbReference type="Proteomes" id="UP000078544">
    <property type="component" value="Unassembled WGS sequence"/>
</dbReference>
<feature type="region of interest" description="Disordered" evidence="1">
    <location>
        <begin position="129"/>
        <end position="155"/>
    </location>
</feature>
<accession>A0A168EKU5</accession>
<keyword evidence="3" id="KW-1185">Reference proteome</keyword>
<sequence>MSYPLELPVIIPQQRPGSKDRGFMAAYSPYLEACGVDQRTFLHFIDECNTALQGNKYLAGVQVVSFGVGLTPELIVMGVSAAVSAGAYMANKSFVKHKTNLVLDKYNAEVFGPRGLFCMIMKYDPVGPDSQDQQRYGGPGTQSPNQSGGFGSMLKSAIGSNGRGSTLTRNHISGSTSGAQGLPAAVAPLIYMDDRRQLKDYLAGGGRHYGPDADRTNGSDYKKPSAGNKAKKAFENLNDYLDRRARARYAAENEGDVLNVPLSRGFGNRYLDPNHEATNGGLMGMLSGGLLTQDPETRRRKAVSRIEEEERRVYEDFSQRMDSIRNQNQSRREIERQLRRCEEDHAPQFEAFRQQKMEAETEQRSIKSGVLYLAIVNRPSPEEVAATTAKLDRERRRGVVFTESV</sequence>